<evidence type="ECO:0000313" key="3">
    <source>
        <dbReference type="Proteomes" id="UP000602124"/>
    </source>
</evidence>
<dbReference type="AlphaFoldDB" id="A0A934MJ24"/>
<feature type="domain" description="AB hydrolase-1" evidence="1">
    <location>
        <begin position="28"/>
        <end position="126"/>
    </location>
</feature>
<protein>
    <submittedName>
        <fullName evidence="2">Alpha/beta hydrolase</fullName>
    </submittedName>
</protein>
<keyword evidence="3" id="KW-1185">Reference proteome</keyword>
<keyword evidence="2" id="KW-0378">Hydrolase</keyword>
<comment type="caution">
    <text evidence="2">The sequence shown here is derived from an EMBL/GenBank/DDBJ whole genome shotgun (WGS) entry which is preliminary data.</text>
</comment>
<dbReference type="PANTHER" id="PTHR46331">
    <property type="entry name" value="VALACYCLOVIR HYDROLASE"/>
    <property type="match status" value="1"/>
</dbReference>
<dbReference type="PANTHER" id="PTHR46331:SF2">
    <property type="entry name" value="VALACYCLOVIR HYDROLASE"/>
    <property type="match status" value="1"/>
</dbReference>
<organism evidence="2 3">
    <name type="scientific">Devosia sediminis</name>
    <dbReference type="NCBI Taxonomy" id="2798801"/>
    <lineage>
        <taxon>Bacteria</taxon>
        <taxon>Pseudomonadati</taxon>
        <taxon>Pseudomonadota</taxon>
        <taxon>Alphaproteobacteria</taxon>
        <taxon>Hyphomicrobiales</taxon>
        <taxon>Devosiaceae</taxon>
        <taxon>Devosia</taxon>
    </lineage>
</organism>
<accession>A0A934MJ24</accession>
<dbReference type="EMBL" id="JAEKMH010000001">
    <property type="protein sequence ID" value="MBJ3783603.1"/>
    <property type="molecule type" value="Genomic_DNA"/>
</dbReference>
<proteinExistence type="predicted"/>
<reference evidence="2" key="1">
    <citation type="submission" date="2020-12" db="EMBL/GenBank/DDBJ databases">
        <title>Devosia sp. MSA67 isolated from Mo River.</title>
        <authorList>
            <person name="Ma F."/>
            <person name="Zi Z."/>
        </authorList>
    </citation>
    <scope>NUCLEOTIDE SEQUENCE</scope>
    <source>
        <strain evidence="2">MSA67</strain>
    </source>
</reference>
<dbReference type="RefSeq" id="WP_198874832.1">
    <property type="nucleotide sequence ID" value="NZ_JAEKMH010000001.1"/>
</dbReference>
<dbReference type="Pfam" id="PF00561">
    <property type="entry name" value="Abhydrolase_1"/>
    <property type="match status" value="1"/>
</dbReference>
<dbReference type="GO" id="GO:0017171">
    <property type="term" value="F:serine hydrolase activity"/>
    <property type="evidence" value="ECO:0007669"/>
    <property type="project" value="TreeGrafter"/>
</dbReference>
<dbReference type="SUPFAM" id="SSF53474">
    <property type="entry name" value="alpha/beta-Hydrolases"/>
    <property type="match status" value="1"/>
</dbReference>
<name>A0A934MJ24_9HYPH</name>
<evidence type="ECO:0000313" key="2">
    <source>
        <dbReference type="EMBL" id="MBJ3783603.1"/>
    </source>
</evidence>
<dbReference type="Gene3D" id="3.40.50.1820">
    <property type="entry name" value="alpha/beta hydrolase"/>
    <property type="match status" value="1"/>
</dbReference>
<gene>
    <name evidence="2" type="ORF">JEQ47_02610</name>
</gene>
<dbReference type="InterPro" id="IPR000073">
    <property type="entry name" value="AB_hydrolase_1"/>
</dbReference>
<dbReference type="PRINTS" id="PR00111">
    <property type="entry name" value="ABHYDROLASE"/>
</dbReference>
<dbReference type="Proteomes" id="UP000602124">
    <property type="component" value="Unassembled WGS sequence"/>
</dbReference>
<sequence length="269" mass="29288">MSLPAPTRSGYAPVNGIELAYAVFGEGKPLVLLHGGLQTMDDFGPVLSELAKRYQVIGVDFQAHGRTRPCDRKMSFEAFAGDVAGLIRWLGHERADVAGYSMGGITAIRLGIDHPEVVNRLVVASAPYAYAGWHDYNAEGMRSIGVHMADEMMQTPLYEAYKAVAPDPENFPKLFEQMGSFIGNDYDWSSEVGQIKSPTLLVVADYDAVRISHSTHFFELLGGGKIDGGWAGEGMTPNRFAVIPSATHYTLNTDPRFAQAIVDFLAIEG</sequence>
<dbReference type="InterPro" id="IPR029058">
    <property type="entry name" value="AB_hydrolase_fold"/>
</dbReference>
<evidence type="ECO:0000259" key="1">
    <source>
        <dbReference type="Pfam" id="PF00561"/>
    </source>
</evidence>